<dbReference type="Proteomes" id="UP000230750">
    <property type="component" value="Unassembled WGS sequence"/>
</dbReference>
<dbReference type="InterPro" id="IPR036179">
    <property type="entry name" value="Ig-like_dom_sf"/>
</dbReference>
<dbReference type="InterPro" id="IPR035897">
    <property type="entry name" value="Toll_tir_struct_dom_sf"/>
</dbReference>
<evidence type="ECO:0000256" key="3">
    <source>
        <dbReference type="ARBA" id="ARBA00023180"/>
    </source>
</evidence>
<comment type="similarity">
    <text evidence="1">Belongs to the interleukin-1 receptor family.</text>
</comment>
<sequence>MLMMHLCDLLAILVYGLHHMPTGWCLNCTASEGFGPLEFFDGDCCKDIICHTLTTEVLCISCSATNLCSVRWFKDDELFTPPSLDGAVYSNADGSILQIDPQTPSLSYVGKYTCKVCNRTHTVEKTFYVQGIEEPPYTDPPLECRISSCSDQQENLGDNATFVCSFCAQEKTNELKMDWQKMEDGNWTSVSNLNITGTMFTTWKSNVSQELCVSTVCAEFFLVITNVTIKTYGSYRLVTYVESTNQSSATNPLQLLQGPGVSDVTITVVISIAGVTVVILLIILLWHAINLEVRLFLKDRFGTVEEKGQRSHDAFVAYDSSSEEDRAFVLEFIRPKLMACGYVVYVKDIDVNGGASFAEEILEAVEVSLRCVLVISPTFMSSRLMGLQVNAALDQMTEHQTKIIPILFGDIKEKKWQQIKGLSALLAILRCIHYKEGKTNRNKFMKRLLLRMPKRSKRERTSDILLNSTSDTTPLTPDL</sequence>
<keyword evidence="6" id="KW-0472">Membrane</keyword>
<evidence type="ECO:0000256" key="2">
    <source>
        <dbReference type="ARBA" id="ARBA00023157"/>
    </source>
</evidence>
<dbReference type="SUPFAM" id="SSF48726">
    <property type="entry name" value="Immunoglobulin"/>
    <property type="match status" value="1"/>
</dbReference>
<keyword evidence="6" id="KW-1133">Transmembrane helix</keyword>
<evidence type="ECO:0000313" key="10">
    <source>
        <dbReference type="EMBL" id="PIK54781.1"/>
    </source>
</evidence>
<keyword evidence="3" id="KW-0325">Glycoprotein</keyword>
<feature type="domain" description="Ig-like" evidence="9">
    <location>
        <begin position="57"/>
        <end position="130"/>
    </location>
</feature>
<dbReference type="Pfam" id="PF13676">
    <property type="entry name" value="TIR_2"/>
    <property type="match status" value="1"/>
</dbReference>
<dbReference type="Gene3D" id="2.60.40.10">
    <property type="entry name" value="Immunoglobulins"/>
    <property type="match status" value="1"/>
</dbReference>
<comment type="caution">
    <text evidence="10">The sequence shown here is derived from an EMBL/GenBank/DDBJ whole genome shotgun (WGS) entry which is preliminary data.</text>
</comment>
<dbReference type="PANTHER" id="PTHR11890">
    <property type="entry name" value="INTERLEUKIN-1 RECEPTOR FAMILY MEMBER"/>
    <property type="match status" value="1"/>
</dbReference>
<feature type="compositionally biased region" description="Polar residues" evidence="5">
    <location>
        <begin position="464"/>
        <end position="479"/>
    </location>
</feature>
<evidence type="ECO:0000313" key="11">
    <source>
        <dbReference type="Proteomes" id="UP000230750"/>
    </source>
</evidence>
<keyword evidence="4" id="KW-0393">Immunoglobulin domain</keyword>
<feature type="domain" description="TIR" evidence="8">
    <location>
        <begin position="310"/>
        <end position="452"/>
    </location>
</feature>
<feature type="signal peptide" evidence="7">
    <location>
        <begin position="1"/>
        <end position="25"/>
    </location>
</feature>
<dbReference type="AlphaFoldDB" id="A0A2G8L3E9"/>
<gene>
    <name evidence="10" type="ORF">BSL78_08303</name>
</gene>
<dbReference type="InterPro" id="IPR000157">
    <property type="entry name" value="TIR_dom"/>
</dbReference>
<keyword evidence="11" id="KW-1185">Reference proteome</keyword>
<feature type="chain" id="PRO_5013782196" description="TIR domain-containing protein" evidence="7">
    <location>
        <begin position="26"/>
        <end position="479"/>
    </location>
</feature>
<evidence type="ECO:0000259" key="9">
    <source>
        <dbReference type="PROSITE" id="PS50835"/>
    </source>
</evidence>
<dbReference type="PROSITE" id="PS50104">
    <property type="entry name" value="TIR"/>
    <property type="match status" value="1"/>
</dbReference>
<keyword evidence="6" id="KW-0812">Transmembrane</keyword>
<dbReference type="CDD" id="cd00096">
    <property type="entry name" value="Ig"/>
    <property type="match status" value="1"/>
</dbReference>
<dbReference type="SMART" id="SM00255">
    <property type="entry name" value="TIR"/>
    <property type="match status" value="1"/>
</dbReference>
<name>A0A2G8L3E9_STIJA</name>
<organism evidence="10 11">
    <name type="scientific">Stichopus japonicus</name>
    <name type="common">Sea cucumber</name>
    <dbReference type="NCBI Taxonomy" id="307972"/>
    <lineage>
        <taxon>Eukaryota</taxon>
        <taxon>Metazoa</taxon>
        <taxon>Echinodermata</taxon>
        <taxon>Eleutherozoa</taxon>
        <taxon>Echinozoa</taxon>
        <taxon>Holothuroidea</taxon>
        <taxon>Aspidochirotacea</taxon>
        <taxon>Aspidochirotida</taxon>
        <taxon>Stichopodidae</taxon>
        <taxon>Apostichopus</taxon>
    </lineage>
</organism>
<dbReference type="OrthoDB" id="6019866at2759"/>
<proteinExistence type="inferred from homology"/>
<keyword evidence="7" id="KW-0732">Signal</keyword>
<accession>A0A2G8L3E9</accession>
<evidence type="ECO:0000256" key="5">
    <source>
        <dbReference type="SAM" id="MobiDB-lite"/>
    </source>
</evidence>
<dbReference type="InterPro" id="IPR013783">
    <property type="entry name" value="Ig-like_fold"/>
</dbReference>
<dbReference type="PROSITE" id="PS50835">
    <property type="entry name" value="IG_LIKE"/>
    <property type="match status" value="1"/>
</dbReference>
<feature type="region of interest" description="Disordered" evidence="5">
    <location>
        <begin position="460"/>
        <end position="479"/>
    </location>
</feature>
<protein>
    <recommendedName>
        <fullName evidence="12">TIR domain-containing protein</fullName>
    </recommendedName>
</protein>
<keyword evidence="2" id="KW-1015">Disulfide bond</keyword>
<dbReference type="STRING" id="307972.A0A2G8L3E9"/>
<evidence type="ECO:0000256" key="6">
    <source>
        <dbReference type="SAM" id="Phobius"/>
    </source>
</evidence>
<dbReference type="PRINTS" id="PR01537">
    <property type="entry name" value="INTRLKN1R1F"/>
</dbReference>
<dbReference type="PANTHER" id="PTHR11890:SF44">
    <property type="entry name" value="X-LINKED INTERLEUKIN-1 RECEPTOR ACCESSORY PROTEIN-LIKE 2"/>
    <property type="match status" value="1"/>
</dbReference>
<reference evidence="10 11" key="1">
    <citation type="journal article" date="2017" name="PLoS Biol.">
        <title>The sea cucumber genome provides insights into morphological evolution and visceral regeneration.</title>
        <authorList>
            <person name="Zhang X."/>
            <person name="Sun L."/>
            <person name="Yuan J."/>
            <person name="Sun Y."/>
            <person name="Gao Y."/>
            <person name="Zhang L."/>
            <person name="Li S."/>
            <person name="Dai H."/>
            <person name="Hamel J.F."/>
            <person name="Liu C."/>
            <person name="Yu Y."/>
            <person name="Liu S."/>
            <person name="Lin W."/>
            <person name="Guo K."/>
            <person name="Jin S."/>
            <person name="Xu P."/>
            <person name="Storey K.B."/>
            <person name="Huan P."/>
            <person name="Zhang T."/>
            <person name="Zhou Y."/>
            <person name="Zhang J."/>
            <person name="Lin C."/>
            <person name="Li X."/>
            <person name="Xing L."/>
            <person name="Huo D."/>
            <person name="Sun M."/>
            <person name="Wang L."/>
            <person name="Mercier A."/>
            <person name="Li F."/>
            <person name="Yang H."/>
            <person name="Xiang J."/>
        </authorList>
    </citation>
    <scope>NUCLEOTIDE SEQUENCE [LARGE SCALE GENOMIC DNA]</scope>
    <source>
        <strain evidence="10">Shaxun</strain>
        <tissue evidence="10">Muscle</tissue>
    </source>
</reference>
<feature type="transmembrane region" description="Helical" evidence="6">
    <location>
        <begin position="264"/>
        <end position="289"/>
    </location>
</feature>
<evidence type="ECO:0000256" key="1">
    <source>
        <dbReference type="ARBA" id="ARBA00009752"/>
    </source>
</evidence>
<dbReference type="Gene3D" id="3.40.50.10140">
    <property type="entry name" value="Toll/interleukin-1 receptor homology (TIR) domain"/>
    <property type="match status" value="1"/>
</dbReference>
<dbReference type="GO" id="GO:0007165">
    <property type="term" value="P:signal transduction"/>
    <property type="evidence" value="ECO:0007669"/>
    <property type="project" value="InterPro"/>
</dbReference>
<evidence type="ECO:0000259" key="8">
    <source>
        <dbReference type="PROSITE" id="PS50104"/>
    </source>
</evidence>
<evidence type="ECO:0000256" key="4">
    <source>
        <dbReference type="ARBA" id="ARBA00023319"/>
    </source>
</evidence>
<evidence type="ECO:0000256" key="7">
    <source>
        <dbReference type="SAM" id="SignalP"/>
    </source>
</evidence>
<evidence type="ECO:0008006" key="12">
    <source>
        <dbReference type="Google" id="ProtNLM"/>
    </source>
</evidence>
<dbReference type="InterPro" id="IPR007110">
    <property type="entry name" value="Ig-like_dom"/>
</dbReference>
<dbReference type="EMBL" id="MRZV01000234">
    <property type="protein sequence ID" value="PIK54781.1"/>
    <property type="molecule type" value="Genomic_DNA"/>
</dbReference>
<dbReference type="InterPro" id="IPR015621">
    <property type="entry name" value="IL-1_rcpt_fam"/>
</dbReference>
<dbReference type="SUPFAM" id="SSF52200">
    <property type="entry name" value="Toll/Interleukin receptor TIR domain"/>
    <property type="match status" value="1"/>
</dbReference>